<dbReference type="Gene3D" id="2.10.50.10">
    <property type="entry name" value="Tumor Necrosis Factor Receptor, subunit A, domain 2"/>
    <property type="match status" value="1"/>
</dbReference>
<evidence type="ECO:0000259" key="7">
    <source>
        <dbReference type="PROSITE" id="PS50050"/>
    </source>
</evidence>
<evidence type="ECO:0000256" key="3">
    <source>
        <dbReference type="PROSITE-ProRule" id="PRU00206"/>
    </source>
</evidence>
<dbReference type="Proteomes" id="UP000054560">
    <property type="component" value="Unassembled WGS sequence"/>
</dbReference>
<keyword evidence="5" id="KW-0472">Membrane</keyword>
<dbReference type="CDD" id="cd00192">
    <property type="entry name" value="PTKc"/>
    <property type="match status" value="1"/>
</dbReference>
<dbReference type="PROSITE" id="PS50011">
    <property type="entry name" value="PROTEIN_KINASE_DOM"/>
    <property type="match status" value="1"/>
</dbReference>
<evidence type="ECO:0000256" key="1">
    <source>
        <dbReference type="ARBA" id="ARBA00004167"/>
    </source>
</evidence>
<dbReference type="PROSITE" id="PS50050">
    <property type="entry name" value="TNFR_NGFR_2"/>
    <property type="match status" value="1"/>
</dbReference>
<comment type="subcellular location">
    <subcellularLocation>
        <location evidence="1">Membrane</location>
        <topology evidence="1">Single-pass membrane protein</topology>
    </subcellularLocation>
</comment>
<dbReference type="Pfam" id="PF00020">
    <property type="entry name" value="TNFR_c6"/>
    <property type="match status" value="1"/>
</dbReference>
<dbReference type="GeneID" id="25903544"/>
<dbReference type="eggNOG" id="KOG0196">
    <property type="taxonomic scope" value="Eukaryota"/>
</dbReference>
<dbReference type="PROSITE" id="PS00109">
    <property type="entry name" value="PROTEIN_KINASE_TYR"/>
    <property type="match status" value="1"/>
</dbReference>
<dbReference type="InterPro" id="IPR001368">
    <property type="entry name" value="TNFR/NGFR_Cys_rich_reg"/>
</dbReference>
<proteinExistence type="predicted"/>
<dbReference type="AlphaFoldDB" id="A0A0L0G754"/>
<keyword evidence="5" id="KW-1133">Transmembrane helix</keyword>
<dbReference type="GO" id="GO:0043235">
    <property type="term" value="C:receptor complex"/>
    <property type="evidence" value="ECO:0007669"/>
    <property type="project" value="TreeGrafter"/>
</dbReference>
<comment type="caution">
    <text evidence="3">Lacks conserved residue(s) required for the propagation of feature annotation.</text>
</comment>
<dbReference type="InterPro" id="IPR020635">
    <property type="entry name" value="Tyr_kinase_cat_dom"/>
</dbReference>
<dbReference type="CDD" id="cd00185">
    <property type="entry name" value="TNFRSF"/>
    <property type="match status" value="1"/>
</dbReference>
<dbReference type="GO" id="GO:0007169">
    <property type="term" value="P:cell surface receptor protein tyrosine kinase signaling pathway"/>
    <property type="evidence" value="ECO:0007669"/>
    <property type="project" value="TreeGrafter"/>
</dbReference>
<dbReference type="InterPro" id="IPR017441">
    <property type="entry name" value="Protein_kinase_ATP_BS"/>
</dbReference>
<evidence type="ECO:0000256" key="4">
    <source>
        <dbReference type="PROSITE-ProRule" id="PRU10141"/>
    </source>
</evidence>
<dbReference type="SMART" id="SM00208">
    <property type="entry name" value="TNFR"/>
    <property type="match status" value="1"/>
</dbReference>
<keyword evidence="8" id="KW-0418">Kinase</keyword>
<dbReference type="PANTHER" id="PTHR24416:SF631">
    <property type="entry name" value="SERINE_THREONINE_TYROSINE KINASE 1"/>
    <property type="match status" value="1"/>
</dbReference>
<keyword evidence="5" id="KW-0812">Transmembrane</keyword>
<keyword evidence="9" id="KW-1185">Reference proteome</keyword>
<dbReference type="InterPro" id="IPR011009">
    <property type="entry name" value="Kinase-like_dom_sf"/>
</dbReference>
<accession>A0A0L0G754</accession>
<dbReference type="STRING" id="667725.A0A0L0G754"/>
<dbReference type="Pfam" id="PF07714">
    <property type="entry name" value="PK_Tyr_Ser-Thr"/>
    <property type="match status" value="1"/>
</dbReference>
<sequence length="1145" mass="126872">MPKITISNMTFVGNQAWFGGGMSANSADIAHTLFAKNGALLDGGALNLMQSVSLSVLNNVSVHTNSAGREGGGVYAQGYLALISCRIIGNMAKVKGGGVWAGAQFLMVNSELLCNEATNGGALSVKQFIDAIGLEIETEEVRQQIPKAQNVTDELQPYLDKYTAADGITNTSSTWEAVWRPSSNDIASILPELLTGKVTLKSWFGNVVFNNDAVEQCDSLVSSWDAGCLDSLVAFDSCYCHEQIVASTDPHTSYSQQLLVTPFSCHHKCEEGTFADKFLDTCHKCGTCGNGSIIQECTTEADTVCECPAGYVGNECQHECFKQPMCIESSTECHLYGMFSGECVLLLRMRVRLLRMSDMIITDVWDDSFVEDGLCQLCSTCSSLSVQAADEKPGALTCEIDGASCETVLTASTKRNPPSGRVVKECTQYSDATCLCVDGFTGVQCTNRCSYPPGAASLEDPYNILRCKWNRTDTAWGVSAQSCYDGFYIDLVSDDGETYYFLQCIPWTICKPGEIQSVLPDHYTDRDCSAQLNVTFYFADGWPPLNESEISQLSKTWFGTSQVPFILADISDQPTAFRRQSDGSNLTGTYQNFIMPIEGQKEIMQTRAKEPEMFLDRGIYLLMVNGEHFVVEYIEGFQLSAGAIAGIAVGCVSVVALVALLFWFLYKRHRRIESRMQEKMNNIAKTLFKRGGSVSSEAVLREMQKSAKPIDRDSFTILECIGSGQFGTVNKGVVFLENQSSICAIKVTKMDSGDDILKEAGIMQSFTHANVVRAFGLCSDSGDIFLLLEFCDLGDAQHHLASLSQSDPVPMRIKIMILEQVACGMKYLDDMKIVHRDIAARNVLLQTPNSHNSVVRYKVCIAYFLHNAFLCRPPRAKVSDLGLARELDEHSQYTKTSQSAQLPVRWMAPENIMDFKANQATDVWAFGITAWEILSNGMMPFESLKNKEVIVLLTNPNLNISTYLMKQDHWSDDIYRIILDCTAFEPDDRPSFDMLINDFTRIVRNLGRLTVDEKNDLMTYNENIKCKFTWMMGDGDVNALVHATTKRMIAQRNSIDNTVYTELQQPVSRPDSTAEECERLPSHYSLGVENDQESTQRLGSSANLFDYRPLRSTPSSHSSDVIYNEEASSARVVNPYLDLNAKSND</sequence>
<dbReference type="InterPro" id="IPR000719">
    <property type="entry name" value="Prot_kinase_dom"/>
</dbReference>
<feature type="repeat" description="TNFR-Cys" evidence="3">
    <location>
        <begin position="268"/>
        <end position="305"/>
    </location>
</feature>
<dbReference type="GO" id="GO:0005524">
    <property type="term" value="F:ATP binding"/>
    <property type="evidence" value="ECO:0007669"/>
    <property type="project" value="UniProtKB-UniRule"/>
</dbReference>
<reference evidence="8 9" key="1">
    <citation type="submission" date="2011-02" db="EMBL/GenBank/DDBJ databases">
        <title>The Genome Sequence of Sphaeroforma arctica JP610.</title>
        <authorList>
            <consortium name="The Broad Institute Genome Sequencing Platform"/>
            <person name="Russ C."/>
            <person name="Cuomo C."/>
            <person name="Young S.K."/>
            <person name="Zeng Q."/>
            <person name="Gargeya S."/>
            <person name="Alvarado L."/>
            <person name="Berlin A."/>
            <person name="Chapman S.B."/>
            <person name="Chen Z."/>
            <person name="Freedman E."/>
            <person name="Gellesch M."/>
            <person name="Goldberg J."/>
            <person name="Griggs A."/>
            <person name="Gujja S."/>
            <person name="Heilman E."/>
            <person name="Heiman D."/>
            <person name="Howarth C."/>
            <person name="Mehta T."/>
            <person name="Neiman D."/>
            <person name="Pearson M."/>
            <person name="Roberts A."/>
            <person name="Saif S."/>
            <person name="Shea T."/>
            <person name="Shenoy N."/>
            <person name="Sisk P."/>
            <person name="Stolte C."/>
            <person name="Sykes S."/>
            <person name="White J."/>
            <person name="Yandava C."/>
            <person name="Burger G."/>
            <person name="Gray M.W."/>
            <person name="Holland P.W.H."/>
            <person name="King N."/>
            <person name="Lang F.B.F."/>
            <person name="Roger A.J."/>
            <person name="Ruiz-Trillo I."/>
            <person name="Haas B."/>
            <person name="Nusbaum C."/>
            <person name="Birren B."/>
        </authorList>
    </citation>
    <scope>NUCLEOTIDE SEQUENCE [LARGE SCALE GENOMIC DNA]</scope>
    <source>
        <strain evidence="8 9">JP610</strain>
    </source>
</reference>
<comment type="catalytic activity">
    <reaction evidence="2">
        <text>L-tyrosyl-[protein] + ATP = O-phospho-L-tyrosyl-[protein] + ADP + H(+)</text>
        <dbReference type="Rhea" id="RHEA:10596"/>
        <dbReference type="Rhea" id="RHEA-COMP:10136"/>
        <dbReference type="Rhea" id="RHEA-COMP:20101"/>
        <dbReference type="ChEBI" id="CHEBI:15378"/>
        <dbReference type="ChEBI" id="CHEBI:30616"/>
        <dbReference type="ChEBI" id="CHEBI:46858"/>
        <dbReference type="ChEBI" id="CHEBI:61978"/>
        <dbReference type="ChEBI" id="CHEBI:456216"/>
        <dbReference type="EC" id="2.7.10.1"/>
    </reaction>
</comment>
<protein>
    <submittedName>
        <fullName evidence="8">TK protein kinase</fullName>
    </submittedName>
</protein>
<dbReference type="InterPro" id="IPR050122">
    <property type="entry name" value="RTK"/>
</dbReference>
<dbReference type="GO" id="GO:0004714">
    <property type="term" value="F:transmembrane receptor protein tyrosine kinase activity"/>
    <property type="evidence" value="ECO:0007669"/>
    <property type="project" value="UniProtKB-EC"/>
</dbReference>
<feature type="binding site" evidence="4">
    <location>
        <position position="746"/>
    </location>
    <ligand>
        <name>ATP</name>
        <dbReference type="ChEBI" id="CHEBI:30616"/>
    </ligand>
</feature>
<name>A0A0L0G754_9EUKA</name>
<evidence type="ECO:0000256" key="5">
    <source>
        <dbReference type="SAM" id="Phobius"/>
    </source>
</evidence>
<dbReference type="SUPFAM" id="SSF51126">
    <property type="entry name" value="Pectin lyase-like"/>
    <property type="match status" value="1"/>
</dbReference>
<dbReference type="EMBL" id="KQ241743">
    <property type="protein sequence ID" value="KNC84749.1"/>
    <property type="molecule type" value="Genomic_DNA"/>
</dbReference>
<dbReference type="Gene3D" id="1.10.510.10">
    <property type="entry name" value="Transferase(Phosphotransferase) domain 1"/>
    <property type="match status" value="1"/>
</dbReference>
<keyword evidence="4" id="KW-0067">ATP-binding</keyword>
<dbReference type="OrthoDB" id="10261027at2759"/>
<keyword evidence="8" id="KW-0808">Transferase</keyword>
<dbReference type="PROSITE" id="PS00652">
    <property type="entry name" value="TNFR_NGFR_1"/>
    <property type="match status" value="1"/>
</dbReference>
<dbReference type="Gene3D" id="3.30.200.20">
    <property type="entry name" value="Phosphorylase Kinase, domain 1"/>
    <property type="match status" value="1"/>
</dbReference>
<dbReference type="GO" id="GO:0005886">
    <property type="term" value="C:plasma membrane"/>
    <property type="evidence" value="ECO:0007669"/>
    <property type="project" value="TreeGrafter"/>
</dbReference>
<dbReference type="InterPro" id="IPR001245">
    <property type="entry name" value="Ser-Thr/Tyr_kinase_cat_dom"/>
</dbReference>
<feature type="transmembrane region" description="Helical" evidence="5">
    <location>
        <begin position="643"/>
        <end position="666"/>
    </location>
</feature>
<dbReference type="SMART" id="SM00219">
    <property type="entry name" value="TyrKc"/>
    <property type="match status" value="1"/>
</dbReference>
<dbReference type="InterPro" id="IPR011050">
    <property type="entry name" value="Pectin_lyase_fold/virulence"/>
</dbReference>
<dbReference type="PROSITE" id="PS00107">
    <property type="entry name" value="PROTEIN_KINASE_ATP"/>
    <property type="match status" value="1"/>
</dbReference>
<gene>
    <name evidence="8" type="ORF">SARC_03040</name>
</gene>
<evidence type="ECO:0000256" key="2">
    <source>
        <dbReference type="ARBA" id="ARBA00051243"/>
    </source>
</evidence>
<dbReference type="RefSeq" id="XP_014158651.1">
    <property type="nucleotide sequence ID" value="XM_014303176.1"/>
</dbReference>
<organism evidence="8 9">
    <name type="scientific">Sphaeroforma arctica JP610</name>
    <dbReference type="NCBI Taxonomy" id="667725"/>
    <lineage>
        <taxon>Eukaryota</taxon>
        <taxon>Ichthyosporea</taxon>
        <taxon>Ichthyophonida</taxon>
        <taxon>Sphaeroforma</taxon>
    </lineage>
</organism>
<feature type="domain" description="Protein kinase" evidence="6">
    <location>
        <begin position="715"/>
        <end position="1000"/>
    </location>
</feature>
<dbReference type="InterPro" id="IPR008266">
    <property type="entry name" value="Tyr_kinase_AS"/>
</dbReference>
<keyword evidence="4" id="KW-0547">Nucleotide-binding</keyword>
<evidence type="ECO:0000313" key="9">
    <source>
        <dbReference type="Proteomes" id="UP000054560"/>
    </source>
</evidence>
<dbReference type="PANTHER" id="PTHR24416">
    <property type="entry name" value="TYROSINE-PROTEIN KINASE RECEPTOR"/>
    <property type="match status" value="1"/>
</dbReference>
<evidence type="ECO:0000313" key="8">
    <source>
        <dbReference type="EMBL" id="KNC84749.1"/>
    </source>
</evidence>
<feature type="domain" description="TNFR-Cys" evidence="7">
    <location>
        <begin position="268"/>
        <end position="305"/>
    </location>
</feature>
<dbReference type="SUPFAM" id="SSF56112">
    <property type="entry name" value="Protein kinase-like (PK-like)"/>
    <property type="match status" value="1"/>
</dbReference>
<evidence type="ECO:0000259" key="6">
    <source>
        <dbReference type="PROSITE" id="PS50011"/>
    </source>
</evidence>